<sequence length="322" mass="35628">MASTSYATETSPFEIPHEELQVLCQSHGFQVLRTWLDNRYSFCPRHSTCDIKTQETWTLHRDILHALIMPIVALYKRASALAEAALCTTKSEDLELAFAGDARGAFLWLQCFLAEEADWCQTRGCPACVTAETMSTESHIRLTIAASLLSTTQLYAENSSPVIGDFGGDAPSPPAAGPDLTLPPLPQILPALHDALDKDPFWGPEYWTYLFERANQLSSAIEALITSCGDLESLVASPTTAKPAPHRSVTMPGLIYTRLDSGARGAKLKKSRLASRQLRMKGEEMEIMRRCALQCWAKAAVPSKFRNELLGRIERRRSLTCP</sequence>
<organism evidence="1 2">
    <name type="scientific">Westerdykella ornata</name>
    <dbReference type="NCBI Taxonomy" id="318751"/>
    <lineage>
        <taxon>Eukaryota</taxon>
        <taxon>Fungi</taxon>
        <taxon>Dikarya</taxon>
        <taxon>Ascomycota</taxon>
        <taxon>Pezizomycotina</taxon>
        <taxon>Dothideomycetes</taxon>
        <taxon>Pleosporomycetidae</taxon>
        <taxon>Pleosporales</taxon>
        <taxon>Sporormiaceae</taxon>
        <taxon>Westerdykella</taxon>
    </lineage>
</organism>
<name>A0A6A6JT73_WESOR</name>
<protein>
    <submittedName>
        <fullName evidence="1">Uncharacterized protein</fullName>
    </submittedName>
</protein>
<evidence type="ECO:0000313" key="2">
    <source>
        <dbReference type="Proteomes" id="UP000800097"/>
    </source>
</evidence>
<dbReference type="OrthoDB" id="5272500at2759"/>
<dbReference type="RefSeq" id="XP_033656485.1">
    <property type="nucleotide sequence ID" value="XM_033795349.1"/>
</dbReference>
<accession>A0A6A6JT73</accession>
<dbReference type="Proteomes" id="UP000800097">
    <property type="component" value="Unassembled WGS sequence"/>
</dbReference>
<dbReference type="GeneID" id="54548524"/>
<proteinExistence type="predicted"/>
<dbReference type="EMBL" id="ML986487">
    <property type="protein sequence ID" value="KAF2278946.1"/>
    <property type="molecule type" value="Genomic_DNA"/>
</dbReference>
<dbReference type="AlphaFoldDB" id="A0A6A6JT73"/>
<reference evidence="1" key="1">
    <citation type="journal article" date="2020" name="Stud. Mycol.">
        <title>101 Dothideomycetes genomes: a test case for predicting lifestyles and emergence of pathogens.</title>
        <authorList>
            <person name="Haridas S."/>
            <person name="Albert R."/>
            <person name="Binder M."/>
            <person name="Bloem J."/>
            <person name="Labutti K."/>
            <person name="Salamov A."/>
            <person name="Andreopoulos B."/>
            <person name="Baker S."/>
            <person name="Barry K."/>
            <person name="Bills G."/>
            <person name="Bluhm B."/>
            <person name="Cannon C."/>
            <person name="Castanera R."/>
            <person name="Culley D."/>
            <person name="Daum C."/>
            <person name="Ezra D."/>
            <person name="Gonzalez J."/>
            <person name="Henrissat B."/>
            <person name="Kuo A."/>
            <person name="Liang C."/>
            <person name="Lipzen A."/>
            <person name="Lutzoni F."/>
            <person name="Magnuson J."/>
            <person name="Mondo S."/>
            <person name="Nolan M."/>
            <person name="Ohm R."/>
            <person name="Pangilinan J."/>
            <person name="Park H.-J."/>
            <person name="Ramirez L."/>
            <person name="Alfaro M."/>
            <person name="Sun H."/>
            <person name="Tritt A."/>
            <person name="Yoshinaga Y."/>
            <person name="Zwiers L.-H."/>
            <person name="Turgeon B."/>
            <person name="Goodwin S."/>
            <person name="Spatafora J."/>
            <person name="Crous P."/>
            <person name="Grigoriev I."/>
        </authorList>
    </citation>
    <scope>NUCLEOTIDE SEQUENCE</scope>
    <source>
        <strain evidence="1">CBS 379.55</strain>
    </source>
</reference>
<evidence type="ECO:0000313" key="1">
    <source>
        <dbReference type="EMBL" id="KAF2278946.1"/>
    </source>
</evidence>
<keyword evidence="2" id="KW-1185">Reference proteome</keyword>
<gene>
    <name evidence="1" type="ORF">EI97DRAFT_372414</name>
</gene>